<protein>
    <submittedName>
        <fullName evidence="2">Uncharacterized protein</fullName>
    </submittedName>
</protein>
<organism evidence="2">
    <name type="scientific">Halobacterium sp. NMX12-1</name>
    <dbReference type="NCBI Taxonomy" id="3166650"/>
    <lineage>
        <taxon>Archaea</taxon>
        <taxon>Methanobacteriati</taxon>
        <taxon>Methanobacteriota</taxon>
        <taxon>Stenosarchaea group</taxon>
        <taxon>Halobacteria</taxon>
        <taxon>Halobacteriales</taxon>
        <taxon>Halobacteriaceae</taxon>
        <taxon>Halobacterium</taxon>
    </lineage>
</organism>
<accession>A0AAU8C9S4</accession>
<dbReference type="KEGG" id="hanx:ABSL23_10080"/>
<evidence type="ECO:0000313" key="2">
    <source>
        <dbReference type="EMBL" id="XCF15590.1"/>
    </source>
</evidence>
<keyword evidence="1" id="KW-1133">Transmembrane helix</keyword>
<feature type="transmembrane region" description="Helical" evidence="1">
    <location>
        <begin position="54"/>
        <end position="75"/>
    </location>
</feature>
<dbReference type="EMBL" id="CP159204">
    <property type="protein sequence ID" value="XCF15590.1"/>
    <property type="molecule type" value="Genomic_DNA"/>
</dbReference>
<sequence>MSESLDVAGVPAKRRQLRYLAFRLVGWLAWLPLTGNPWHDRTYGDLKRLRPAEAVASLAPLACYALVAAWVYAYFPRNVVPFAASALAVGLFLGGTLVASSLVATKLVERTLVSR</sequence>
<feature type="transmembrane region" description="Helical" evidence="1">
    <location>
        <begin position="16"/>
        <end position="33"/>
    </location>
</feature>
<evidence type="ECO:0000256" key="1">
    <source>
        <dbReference type="SAM" id="Phobius"/>
    </source>
</evidence>
<gene>
    <name evidence="2" type="ORF">ABSL23_10080</name>
</gene>
<dbReference type="GeneID" id="91109498"/>
<dbReference type="RefSeq" id="WP_353633635.1">
    <property type="nucleotide sequence ID" value="NZ_CP159204.1"/>
</dbReference>
<dbReference type="AlphaFoldDB" id="A0AAU8C9S4"/>
<proteinExistence type="predicted"/>
<reference evidence="2" key="1">
    <citation type="submission" date="2024-06" db="EMBL/GenBank/DDBJ databases">
        <title>Genome Sequence of an extremely halophilic archaeon isolated from Permian era halite, Salado Formation, Carlsbad, New Mexico: Halobacterium sp. strain NMX12-1.</title>
        <authorList>
            <person name="Sotoa L."/>
            <person name="DasSarma P."/>
            <person name="Anton B.P."/>
            <person name="Vincze T."/>
            <person name="Verma I."/>
            <person name="Eralp B."/>
            <person name="Powers D.W."/>
            <person name="Dozier B.L."/>
            <person name="Roberts R.J."/>
            <person name="DasSarma S."/>
        </authorList>
    </citation>
    <scope>NUCLEOTIDE SEQUENCE</scope>
    <source>
        <strain evidence="2">NMX12-1</strain>
    </source>
</reference>
<name>A0AAU8C9S4_9EURY</name>
<feature type="transmembrane region" description="Helical" evidence="1">
    <location>
        <begin position="81"/>
        <end position="105"/>
    </location>
</feature>
<keyword evidence="1" id="KW-0472">Membrane</keyword>
<keyword evidence="1" id="KW-0812">Transmembrane</keyword>